<protein>
    <submittedName>
        <fullName evidence="2">Uncharacterized protein YecT (DUF1311 family)</fullName>
    </submittedName>
</protein>
<feature type="signal peptide" evidence="1">
    <location>
        <begin position="1"/>
        <end position="20"/>
    </location>
</feature>
<organism evidence="2 3">
    <name type="scientific">Caulobacter rhizosphaerae</name>
    <dbReference type="NCBI Taxonomy" id="2010972"/>
    <lineage>
        <taxon>Bacteria</taxon>
        <taxon>Pseudomonadati</taxon>
        <taxon>Pseudomonadota</taxon>
        <taxon>Alphaproteobacteria</taxon>
        <taxon>Caulobacterales</taxon>
        <taxon>Caulobacteraceae</taxon>
        <taxon>Caulobacter</taxon>
    </lineage>
</organism>
<keyword evidence="1" id="KW-0732">Signal</keyword>
<dbReference type="InterPro" id="IPR052755">
    <property type="entry name" value="Lysozyme_Inhibitor_LprI"/>
</dbReference>
<evidence type="ECO:0000256" key="1">
    <source>
        <dbReference type="SAM" id="SignalP"/>
    </source>
</evidence>
<feature type="chain" id="PRO_5045765977" evidence="1">
    <location>
        <begin position="21"/>
        <end position="217"/>
    </location>
</feature>
<dbReference type="PANTHER" id="PTHR37549">
    <property type="entry name" value="LIPOPROTEIN LPRI"/>
    <property type="match status" value="1"/>
</dbReference>
<dbReference type="PANTHER" id="PTHR37549:SF1">
    <property type="entry name" value="LIPOPROTEIN LPRI"/>
    <property type="match status" value="1"/>
</dbReference>
<reference evidence="2 3" key="1">
    <citation type="submission" date="2023-07" db="EMBL/GenBank/DDBJ databases">
        <title>Sorghum-associated microbial communities from plants grown in Nebraska, USA.</title>
        <authorList>
            <person name="Schachtman D."/>
        </authorList>
    </citation>
    <scope>NUCLEOTIDE SEQUENCE [LARGE SCALE GENOMIC DNA]</scope>
    <source>
        <strain evidence="2 3">DS2154</strain>
    </source>
</reference>
<sequence>MVRVACWASVAALVCLAAPAATRAASFDCAKAGTPTEKAICKDAAVSKLDEQVAAAFKAAQGLWPAGNWPFFIRNEQREWLKDRNGICKADVACLKEDYERRLTFLTHPSLKWMGRYVAGRCPQDGVYLDVTPSYPDAGIGVTLYLCPDPKGNMLLQAEGDVDAAGKLRFDDAGCPRVLTFTQDAATLSAPKTEVCERGADSRAFRRDPAKSPYLGE</sequence>
<evidence type="ECO:0000313" key="3">
    <source>
        <dbReference type="Proteomes" id="UP001262754"/>
    </source>
</evidence>
<proteinExistence type="predicted"/>
<dbReference type="Proteomes" id="UP001262754">
    <property type="component" value="Unassembled WGS sequence"/>
</dbReference>
<comment type="caution">
    <text evidence="2">The sequence shown here is derived from an EMBL/GenBank/DDBJ whole genome shotgun (WGS) entry which is preliminary data.</text>
</comment>
<dbReference type="RefSeq" id="WP_310029287.1">
    <property type="nucleotide sequence ID" value="NZ_JAVDRL010000002.1"/>
</dbReference>
<name>A0ABU1MV34_9CAUL</name>
<keyword evidence="3" id="KW-1185">Reference proteome</keyword>
<gene>
    <name evidence="2" type="ORF">J2800_000766</name>
</gene>
<accession>A0ABU1MV34</accession>
<evidence type="ECO:0000313" key="2">
    <source>
        <dbReference type="EMBL" id="MDR6530042.1"/>
    </source>
</evidence>
<dbReference type="EMBL" id="JAVDRL010000002">
    <property type="protein sequence ID" value="MDR6530042.1"/>
    <property type="molecule type" value="Genomic_DNA"/>
</dbReference>